<dbReference type="AlphaFoldDB" id="A0A2G9UJ73"/>
<keyword evidence="1" id="KW-0732">Signal</keyword>
<feature type="domain" description="Phosphoenolpyruvate carboxykinase GTP-utilising N-terminal" evidence="2">
    <location>
        <begin position="71"/>
        <end position="119"/>
    </location>
</feature>
<organism evidence="3 4">
    <name type="scientific">Teladorsagia circumcincta</name>
    <name type="common">Brown stomach worm</name>
    <name type="synonym">Ostertagia circumcincta</name>
    <dbReference type="NCBI Taxonomy" id="45464"/>
    <lineage>
        <taxon>Eukaryota</taxon>
        <taxon>Metazoa</taxon>
        <taxon>Ecdysozoa</taxon>
        <taxon>Nematoda</taxon>
        <taxon>Chromadorea</taxon>
        <taxon>Rhabditida</taxon>
        <taxon>Rhabditina</taxon>
        <taxon>Rhabditomorpha</taxon>
        <taxon>Strongyloidea</taxon>
        <taxon>Trichostrongylidae</taxon>
        <taxon>Teladorsagia</taxon>
    </lineage>
</organism>
<dbReference type="Pfam" id="PF17297">
    <property type="entry name" value="PEPCK_N"/>
    <property type="match status" value="1"/>
</dbReference>
<dbReference type="GO" id="GO:0033993">
    <property type="term" value="P:response to lipid"/>
    <property type="evidence" value="ECO:0007669"/>
    <property type="project" value="TreeGrafter"/>
</dbReference>
<dbReference type="SUPFAM" id="SSF68923">
    <property type="entry name" value="PEP carboxykinase N-terminal domain"/>
    <property type="match status" value="1"/>
</dbReference>
<evidence type="ECO:0000313" key="3">
    <source>
        <dbReference type="EMBL" id="PIO69540.1"/>
    </source>
</evidence>
<dbReference type="GO" id="GO:0071333">
    <property type="term" value="P:cellular response to glucose stimulus"/>
    <property type="evidence" value="ECO:0007669"/>
    <property type="project" value="TreeGrafter"/>
</dbReference>
<feature type="chain" id="PRO_5013668285" description="Phosphoenolpyruvate carboxykinase GTP-utilising N-terminal domain-containing protein" evidence="1">
    <location>
        <begin position="19"/>
        <end position="141"/>
    </location>
</feature>
<dbReference type="GO" id="GO:0019543">
    <property type="term" value="P:propionate catabolic process"/>
    <property type="evidence" value="ECO:0007669"/>
    <property type="project" value="TreeGrafter"/>
</dbReference>
<keyword evidence="4" id="KW-1185">Reference proteome</keyword>
<dbReference type="EMBL" id="KZ346614">
    <property type="protein sequence ID" value="PIO69540.1"/>
    <property type="molecule type" value="Genomic_DNA"/>
</dbReference>
<dbReference type="GO" id="GO:0004613">
    <property type="term" value="F:phosphoenolpyruvate carboxykinase (GTP) activity"/>
    <property type="evidence" value="ECO:0007669"/>
    <property type="project" value="TreeGrafter"/>
</dbReference>
<dbReference type="InterPro" id="IPR035078">
    <property type="entry name" value="PEP_carboxykinase_GTP_N"/>
</dbReference>
<dbReference type="InterPro" id="IPR008210">
    <property type="entry name" value="PEP_carboxykinase_N"/>
</dbReference>
<accession>A0A2G9UJ73</accession>
<proteinExistence type="predicted"/>
<dbReference type="GO" id="GO:0006094">
    <property type="term" value="P:gluconeogenesis"/>
    <property type="evidence" value="ECO:0007669"/>
    <property type="project" value="InterPro"/>
</dbReference>
<dbReference type="InterPro" id="IPR008209">
    <property type="entry name" value="PEP_carboxykinase_GTP"/>
</dbReference>
<dbReference type="GO" id="GO:0042594">
    <property type="term" value="P:response to starvation"/>
    <property type="evidence" value="ECO:0007669"/>
    <property type="project" value="TreeGrafter"/>
</dbReference>
<evidence type="ECO:0000313" key="4">
    <source>
        <dbReference type="Proteomes" id="UP000230423"/>
    </source>
</evidence>
<sequence length="141" mass="15637">MCSTHRFITFWRFKGTLNLTLDLPFCVVIIPGQGPFHSDVITPGQGRAFVQKCPMLNEEGDFASLAPKVQRFVAEKAELMNPAGIYICDGSQKEFDDIVDKLVERGVLTPLKAYENNFSPVRIGTTVADQRPAKEGEGDCQ</sequence>
<protein>
    <recommendedName>
        <fullName evidence="2">Phosphoenolpyruvate carboxykinase GTP-utilising N-terminal domain-containing protein</fullName>
    </recommendedName>
</protein>
<feature type="signal peptide" evidence="1">
    <location>
        <begin position="1"/>
        <end position="18"/>
    </location>
</feature>
<dbReference type="PANTHER" id="PTHR11561">
    <property type="entry name" value="PHOSPHOENOLPYRUVATE CARBOXYKINASE"/>
    <property type="match status" value="1"/>
</dbReference>
<evidence type="ECO:0000256" key="1">
    <source>
        <dbReference type="SAM" id="SignalP"/>
    </source>
</evidence>
<dbReference type="GO" id="GO:0030145">
    <property type="term" value="F:manganese ion binding"/>
    <property type="evidence" value="ECO:0007669"/>
    <property type="project" value="TreeGrafter"/>
</dbReference>
<dbReference type="OrthoDB" id="5841594at2759"/>
<dbReference type="PANTHER" id="PTHR11561:SF0">
    <property type="entry name" value="PHOSPHOENOLPYRUVATE CARBOXYKINASE [GTP]-RELATED"/>
    <property type="match status" value="1"/>
</dbReference>
<dbReference type="GO" id="GO:0005829">
    <property type="term" value="C:cytosol"/>
    <property type="evidence" value="ECO:0007669"/>
    <property type="project" value="TreeGrafter"/>
</dbReference>
<dbReference type="GO" id="GO:0006107">
    <property type="term" value="P:oxaloacetate metabolic process"/>
    <property type="evidence" value="ECO:0007669"/>
    <property type="project" value="TreeGrafter"/>
</dbReference>
<evidence type="ECO:0000259" key="2">
    <source>
        <dbReference type="Pfam" id="PF17297"/>
    </source>
</evidence>
<dbReference type="GO" id="GO:0005525">
    <property type="term" value="F:GTP binding"/>
    <property type="evidence" value="ECO:0007669"/>
    <property type="project" value="InterPro"/>
</dbReference>
<dbReference type="GO" id="GO:0046327">
    <property type="term" value="P:glycerol biosynthetic process from pyruvate"/>
    <property type="evidence" value="ECO:0007669"/>
    <property type="project" value="TreeGrafter"/>
</dbReference>
<gene>
    <name evidence="3" type="ORF">TELCIR_08628</name>
</gene>
<reference evidence="3 4" key="1">
    <citation type="submission" date="2015-09" db="EMBL/GenBank/DDBJ databases">
        <title>Draft genome of the parasitic nematode Teladorsagia circumcincta isolate WARC Sus (inbred).</title>
        <authorList>
            <person name="Mitreva M."/>
        </authorList>
    </citation>
    <scope>NUCLEOTIDE SEQUENCE [LARGE SCALE GENOMIC DNA]</scope>
    <source>
        <strain evidence="3 4">S</strain>
    </source>
</reference>
<dbReference type="Proteomes" id="UP000230423">
    <property type="component" value="Unassembled WGS sequence"/>
</dbReference>
<name>A0A2G9UJ73_TELCI</name>
<dbReference type="Gene3D" id="3.40.449.10">
    <property type="entry name" value="Phosphoenolpyruvate Carboxykinase, domain 1"/>
    <property type="match status" value="1"/>
</dbReference>